<evidence type="ECO:0008006" key="5">
    <source>
        <dbReference type="Google" id="ProtNLM"/>
    </source>
</evidence>
<dbReference type="Proteomes" id="UP000321717">
    <property type="component" value="Unassembled WGS sequence"/>
</dbReference>
<evidence type="ECO:0000313" key="3">
    <source>
        <dbReference type="EMBL" id="GEO87478.1"/>
    </source>
</evidence>
<keyword evidence="2" id="KW-0812">Transmembrane</keyword>
<sequence length="95" mass="10220">MTIMSEIHTLHAEIQAHVRKRPSEDGLEGLVSASASGEPSADGAHDRHNIETFLKTVNETLDEFADELGRFPRMTALAALGVGLATGVVIGRQLR</sequence>
<reference evidence="3 4" key="1">
    <citation type="submission" date="2019-07" db="EMBL/GenBank/DDBJ databases">
        <title>Whole genome shotgun sequence of Rhizobium naphthalenivorans NBRC 107585.</title>
        <authorList>
            <person name="Hosoyama A."/>
            <person name="Uohara A."/>
            <person name="Ohji S."/>
            <person name="Ichikawa N."/>
        </authorList>
    </citation>
    <scope>NUCLEOTIDE SEQUENCE [LARGE SCALE GENOMIC DNA]</scope>
    <source>
        <strain evidence="3 4">NBRC 107585</strain>
    </source>
</reference>
<feature type="region of interest" description="Disordered" evidence="1">
    <location>
        <begin position="19"/>
        <end position="47"/>
    </location>
</feature>
<name>A0A512HPU8_9HYPH</name>
<dbReference type="AlphaFoldDB" id="A0A512HPU8"/>
<dbReference type="OrthoDB" id="8449850at2"/>
<accession>A0A512HPU8</accession>
<keyword evidence="4" id="KW-1185">Reference proteome</keyword>
<feature type="transmembrane region" description="Helical" evidence="2">
    <location>
        <begin position="71"/>
        <end position="91"/>
    </location>
</feature>
<comment type="caution">
    <text evidence="3">The sequence shown here is derived from an EMBL/GenBank/DDBJ whole genome shotgun (WGS) entry which is preliminary data.</text>
</comment>
<evidence type="ECO:0000313" key="4">
    <source>
        <dbReference type="Proteomes" id="UP000321717"/>
    </source>
</evidence>
<protein>
    <recommendedName>
        <fullName evidence="5">DUF883 domain-containing protein</fullName>
    </recommendedName>
</protein>
<proteinExistence type="predicted"/>
<evidence type="ECO:0000256" key="2">
    <source>
        <dbReference type="SAM" id="Phobius"/>
    </source>
</evidence>
<dbReference type="EMBL" id="BJZP01000045">
    <property type="protein sequence ID" value="GEO87478.1"/>
    <property type="molecule type" value="Genomic_DNA"/>
</dbReference>
<keyword evidence="2" id="KW-0472">Membrane</keyword>
<keyword evidence="2" id="KW-1133">Transmembrane helix</keyword>
<dbReference type="RefSeq" id="WP_147182284.1">
    <property type="nucleotide sequence ID" value="NZ_BJZP01000045.1"/>
</dbReference>
<evidence type="ECO:0000256" key="1">
    <source>
        <dbReference type="SAM" id="MobiDB-lite"/>
    </source>
</evidence>
<organism evidence="3 4">
    <name type="scientific">Ciceribacter naphthalenivorans</name>
    <dbReference type="NCBI Taxonomy" id="1118451"/>
    <lineage>
        <taxon>Bacteria</taxon>
        <taxon>Pseudomonadati</taxon>
        <taxon>Pseudomonadota</taxon>
        <taxon>Alphaproteobacteria</taxon>
        <taxon>Hyphomicrobiales</taxon>
        <taxon>Rhizobiaceae</taxon>
        <taxon>Ciceribacter</taxon>
    </lineage>
</organism>
<gene>
    <name evidence="3" type="ORF">RNA01_44100</name>
</gene>